<dbReference type="Pfam" id="PF15065">
    <property type="entry name" value="NCU-G1"/>
    <property type="match status" value="1"/>
</dbReference>
<protein>
    <submittedName>
        <fullName evidence="1">Putative Lysosomal transcription factor, NCU-G1-containing protein</fullName>
    </submittedName>
</protein>
<evidence type="ECO:0000313" key="2">
    <source>
        <dbReference type="Proteomes" id="UP000747542"/>
    </source>
</evidence>
<dbReference type="InterPro" id="IPR029382">
    <property type="entry name" value="NCU-G1"/>
</dbReference>
<proteinExistence type="predicted"/>
<keyword evidence="2" id="KW-1185">Reference proteome</keyword>
<dbReference type="AlphaFoldDB" id="A0A8J5NB19"/>
<gene>
    <name evidence="1" type="ORF">Hamer_G027726</name>
</gene>
<comment type="caution">
    <text evidence="1">The sequence shown here is derived from an EMBL/GenBank/DDBJ whole genome shotgun (WGS) entry which is preliminary data.</text>
</comment>
<dbReference type="Proteomes" id="UP000747542">
    <property type="component" value="Unassembled WGS sequence"/>
</dbReference>
<reference evidence="1" key="1">
    <citation type="journal article" date="2021" name="Sci. Adv.">
        <title>The American lobster genome reveals insights on longevity, neural, and immune adaptations.</title>
        <authorList>
            <person name="Polinski J.M."/>
            <person name="Zimin A.V."/>
            <person name="Clark K.F."/>
            <person name="Kohn A.B."/>
            <person name="Sadowski N."/>
            <person name="Timp W."/>
            <person name="Ptitsyn A."/>
            <person name="Khanna P."/>
            <person name="Romanova D.Y."/>
            <person name="Williams P."/>
            <person name="Greenwood S.J."/>
            <person name="Moroz L.L."/>
            <person name="Walt D.R."/>
            <person name="Bodnar A.G."/>
        </authorList>
    </citation>
    <scope>NUCLEOTIDE SEQUENCE</scope>
    <source>
        <strain evidence="1">GMGI-L3</strain>
    </source>
</reference>
<evidence type="ECO:0000313" key="1">
    <source>
        <dbReference type="EMBL" id="KAG7176209.1"/>
    </source>
</evidence>
<name>A0A8J5NB19_HOMAM</name>
<sequence length="100" mass="11430">MVLDHLVLNLNTTDDEILMEVKETTDISGFKKARWAMDLIIFSSEPLNEEEKGIEFSTEKSLDDENTPGVFHRTRDKDAFDYAHKFHGNDSIVPTWPSSA</sequence>
<accession>A0A8J5NB19</accession>
<organism evidence="1 2">
    <name type="scientific">Homarus americanus</name>
    <name type="common">American lobster</name>
    <dbReference type="NCBI Taxonomy" id="6706"/>
    <lineage>
        <taxon>Eukaryota</taxon>
        <taxon>Metazoa</taxon>
        <taxon>Ecdysozoa</taxon>
        <taxon>Arthropoda</taxon>
        <taxon>Crustacea</taxon>
        <taxon>Multicrustacea</taxon>
        <taxon>Malacostraca</taxon>
        <taxon>Eumalacostraca</taxon>
        <taxon>Eucarida</taxon>
        <taxon>Decapoda</taxon>
        <taxon>Pleocyemata</taxon>
        <taxon>Astacidea</taxon>
        <taxon>Nephropoidea</taxon>
        <taxon>Nephropidae</taxon>
        <taxon>Homarus</taxon>
    </lineage>
</organism>
<dbReference type="EMBL" id="JAHLQT010003624">
    <property type="protein sequence ID" value="KAG7176209.1"/>
    <property type="molecule type" value="Genomic_DNA"/>
</dbReference>